<name>A0A0W0Z405_LEGSP</name>
<evidence type="ECO:0000256" key="5">
    <source>
        <dbReference type="RuleBase" id="RU362116"/>
    </source>
</evidence>
<proteinExistence type="inferred from homology"/>
<dbReference type="SUPFAM" id="SSF117143">
    <property type="entry name" value="Flagellar hook protein flgE"/>
    <property type="match status" value="1"/>
</dbReference>
<evidence type="ECO:0000256" key="1">
    <source>
        <dbReference type="ARBA" id="ARBA00004117"/>
    </source>
</evidence>
<dbReference type="AlphaFoldDB" id="A0A0W0Z405"/>
<evidence type="ECO:0000313" key="11">
    <source>
        <dbReference type="Proteomes" id="UP000054877"/>
    </source>
</evidence>
<evidence type="ECO:0000259" key="8">
    <source>
        <dbReference type="Pfam" id="PF07559"/>
    </source>
</evidence>
<dbReference type="GO" id="GO:0005829">
    <property type="term" value="C:cytosol"/>
    <property type="evidence" value="ECO:0007669"/>
    <property type="project" value="TreeGrafter"/>
</dbReference>
<dbReference type="InterPro" id="IPR037925">
    <property type="entry name" value="FlgE/F/G-like"/>
</dbReference>
<evidence type="ECO:0000259" key="7">
    <source>
        <dbReference type="Pfam" id="PF06429"/>
    </source>
</evidence>
<dbReference type="EMBL" id="LNYX01000014">
    <property type="protein sequence ID" value="KTD63866.1"/>
    <property type="molecule type" value="Genomic_DNA"/>
</dbReference>
<dbReference type="RefSeq" id="WP_058483319.1">
    <property type="nucleotide sequence ID" value="NZ_CAAAII010000021.1"/>
</dbReference>
<evidence type="ECO:0000256" key="2">
    <source>
        <dbReference type="ARBA" id="ARBA00009677"/>
    </source>
</evidence>
<dbReference type="Pfam" id="PF00460">
    <property type="entry name" value="Flg_bb_rod"/>
    <property type="match status" value="1"/>
</dbReference>
<dbReference type="NCBIfam" id="NF004238">
    <property type="entry name" value="PRK05682.1-1"/>
    <property type="match status" value="1"/>
</dbReference>
<dbReference type="InterPro" id="IPR053967">
    <property type="entry name" value="LlgE_F_G-like_D1"/>
</dbReference>
<dbReference type="PANTHER" id="PTHR30435">
    <property type="entry name" value="FLAGELLAR PROTEIN"/>
    <property type="match status" value="1"/>
</dbReference>
<evidence type="ECO:0000259" key="9">
    <source>
        <dbReference type="Pfam" id="PF22692"/>
    </source>
</evidence>
<feature type="domain" description="Flagellar hook protein FlgE/F/G-like D1" evidence="9">
    <location>
        <begin position="83"/>
        <end position="137"/>
    </location>
</feature>
<feature type="domain" description="Flagellar hook protein FlgE D2" evidence="8">
    <location>
        <begin position="169"/>
        <end position="318"/>
    </location>
</feature>
<dbReference type="Proteomes" id="UP000054877">
    <property type="component" value="Unassembled WGS sequence"/>
</dbReference>
<dbReference type="GO" id="GO:0009425">
    <property type="term" value="C:bacterial-type flagellum basal body"/>
    <property type="evidence" value="ECO:0007669"/>
    <property type="project" value="UniProtKB-SubCell"/>
</dbReference>
<dbReference type="Pfam" id="PF22692">
    <property type="entry name" value="LlgE_F_G_D1"/>
    <property type="match status" value="1"/>
</dbReference>
<organism evidence="10 11">
    <name type="scientific">Legionella spiritensis</name>
    <dbReference type="NCBI Taxonomy" id="452"/>
    <lineage>
        <taxon>Bacteria</taxon>
        <taxon>Pseudomonadati</taxon>
        <taxon>Pseudomonadota</taxon>
        <taxon>Gammaproteobacteria</taxon>
        <taxon>Legionellales</taxon>
        <taxon>Legionellaceae</taxon>
        <taxon>Legionella</taxon>
    </lineage>
</organism>
<gene>
    <name evidence="10" type="primary">flgE</name>
    <name evidence="10" type="ORF">Lspi_1385</name>
</gene>
<comment type="similarity">
    <text evidence="2 5">Belongs to the flagella basal body rod proteins family.</text>
</comment>
<protein>
    <recommendedName>
        <fullName evidence="3 5">Flagellar hook protein FlgE</fullName>
    </recommendedName>
</protein>
<evidence type="ECO:0000256" key="3">
    <source>
        <dbReference type="ARBA" id="ARBA00019015"/>
    </source>
</evidence>
<sequence>MVFGTAISGIQAATKDLEVIGNNIANSATIGFKNSRAEFADIYANGALGGSSAAIGQGVRLSRVQQMFGQGGFTFSNNSLDLAISGGGFFMLRDQGSTVFTRAGAFGVDNDGNIINSSQQRLVGYTADANGNIGTVPVELSINTANISPNATTNVIAGLNLRSDSTPPTVAWAGGATPAQDTYNNVTSSTIYDSLGNSHVLSMYFIHADAAAAGGTPNASSPVGTDNQWYVAFQIDNQNVPANVGPNNPDNLFRANFNADGSFAGVTDTADAALPGNLIPLSMTLSNGANPLNFTVDLSNSTQFGSPFAVQSNVQNGFTTGRLEGLDIDAEGIILGRYTNGQSRAMGQVLLANFANPDGLQNLGETSWAETGASGQPLIGVPNTSSLGLIQSGALEDSNVDLTSELVNLIGAQRNFQANAQTIRTADAVTQTIINIR</sequence>
<dbReference type="InterPro" id="IPR010930">
    <property type="entry name" value="Flg_bb/hook_C_dom"/>
</dbReference>
<dbReference type="Pfam" id="PF06429">
    <property type="entry name" value="Flg_bbr_C"/>
    <property type="match status" value="1"/>
</dbReference>
<keyword evidence="11" id="KW-1185">Reference proteome</keyword>
<dbReference type="STRING" id="452.Lspi_1385"/>
<dbReference type="NCBIfam" id="TIGR03506">
    <property type="entry name" value="FlgEFG_subfam"/>
    <property type="match status" value="1"/>
</dbReference>
<dbReference type="OrthoDB" id="8578401at2"/>
<feature type="domain" description="Flagellar basal body rod protein N-terminal" evidence="6">
    <location>
        <begin position="5"/>
        <end position="33"/>
    </location>
</feature>
<keyword evidence="10" id="KW-0969">Cilium</keyword>
<dbReference type="GO" id="GO:0009424">
    <property type="term" value="C:bacterial-type flagellum hook"/>
    <property type="evidence" value="ECO:0007669"/>
    <property type="project" value="TreeGrafter"/>
</dbReference>
<reference evidence="10 11" key="1">
    <citation type="submission" date="2015-11" db="EMBL/GenBank/DDBJ databases">
        <title>Genomic analysis of 38 Legionella species identifies large and diverse effector repertoires.</title>
        <authorList>
            <person name="Burstein D."/>
            <person name="Amaro F."/>
            <person name="Zusman T."/>
            <person name="Lifshitz Z."/>
            <person name="Cohen O."/>
            <person name="Gilbert J.A."/>
            <person name="Pupko T."/>
            <person name="Shuman H.A."/>
            <person name="Segal G."/>
        </authorList>
    </citation>
    <scope>NUCLEOTIDE SEQUENCE [LARGE SCALE GENOMIC DNA]</scope>
    <source>
        <strain evidence="10 11">Mt.St.Helens-9</strain>
    </source>
</reference>
<dbReference type="Pfam" id="PF07559">
    <property type="entry name" value="FlgE_D2"/>
    <property type="match status" value="1"/>
</dbReference>
<dbReference type="PANTHER" id="PTHR30435:SF1">
    <property type="entry name" value="FLAGELLAR HOOK PROTEIN FLGE"/>
    <property type="match status" value="1"/>
</dbReference>
<feature type="domain" description="Flagellar basal-body/hook protein C-terminal" evidence="7">
    <location>
        <begin position="391"/>
        <end position="436"/>
    </location>
</feature>
<keyword evidence="10" id="KW-0282">Flagellum</keyword>
<dbReference type="InterPro" id="IPR037058">
    <property type="entry name" value="Falgellar_hook_FlgE_sf"/>
</dbReference>
<comment type="caution">
    <text evidence="10">The sequence shown here is derived from an EMBL/GenBank/DDBJ whole genome shotgun (WGS) entry which is preliminary data.</text>
</comment>
<dbReference type="PROSITE" id="PS00588">
    <property type="entry name" value="FLAGELLA_BB_ROD"/>
    <property type="match status" value="1"/>
</dbReference>
<accession>A0A0W0Z405</accession>
<evidence type="ECO:0000313" key="10">
    <source>
        <dbReference type="EMBL" id="KTD63866.1"/>
    </source>
</evidence>
<keyword evidence="10" id="KW-0966">Cell projection</keyword>
<dbReference type="PATRIC" id="fig|452.5.peg.1531"/>
<dbReference type="InterPro" id="IPR020013">
    <property type="entry name" value="Flagellar_FlgE/F/G"/>
</dbReference>
<dbReference type="InterPro" id="IPR019776">
    <property type="entry name" value="Flagellar_basal_body_rod_CS"/>
</dbReference>
<dbReference type="GO" id="GO:0071978">
    <property type="term" value="P:bacterial-type flagellum-dependent swarming motility"/>
    <property type="evidence" value="ECO:0007669"/>
    <property type="project" value="TreeGrafter"/>
</dbReference>
<keyword evidence="4 5" id="KW-0975">Bacterial flagellum</keyword>
<comment type="subcellular location">
    <subcellularLocation>
        <location evidence="1 5">Bacterial flagellum basal body</location>
    </subcellularLocation>
</comment>
<dbReference type="InterPro" id="IPR011491">
    <property type="entry name" value="FlgE_D2"/>
</dbReference>
<dbReference type="InterPro" id="IPR001444">
    <property type="entry name" value="Flag_bb_rod_N"/>
</dbReference>
<comment type="function">
    <text evidence="5">A flexible structure which links the flagellar filament to the drive apparatus in the basal body.</text>
</comment>
<dbReference type="Gene3D" id="2.60.98.20">
    <property type="entry name" value="Flagellar hook protein FlgE"/>
    <property type="match status" value="1"/>
</dbReference>
<evidence type="ECO:0000259" key="6">
    <source>
        <dbReference type="Pfam" id="PF00460"/>
    </source>
</evidence>
<evidence type="ECO:0000256" key="4">
    <source>
        <dbReference type="ARBA" id="ARBA00023143"/>
    </source>
</evidence>